<dbReference type="Proteomes" id="UP000053097">
    <property type="component" value="Unassembled WGS sequence"/>
</dbReference>
<keyword evidence="2" id="KW-1185">Reference proteome</keyword>
<sequence length="59" mass="6809">MCTMSIPKSGGNAGPLPARNNYSRNIRPVWIRQPTDRLRLFREQHMLLNRSFAVSRSPI</sequence>
<organism evidence="1 2">
    <name type="scientific">Ooceraea biroi</name>
    <name type="common">Clonal raider ant</name>
    <name type="synonym">Cerapachys biroi</name>
    <dbReference type="NCBI Taxonomy" id="2015173"/>
    <lineage>
        <taxon>Eukaryota</taxon>
        <taxon>Metazoa</taxon>
        <taxon>Ecdysozoa</taxon>
        <taxon>Arthropoda</taxon>
        <taxon>Hexapoda</taxon>
        <taxon>Insecta</taxon>
        <taxon>Pterygota</taxon>
        <taxon>Neoptera</taxon>
        <taxon>Endopterygota</taxon>
        <taxon>Hymenoptera</taxon>
        <taxon>Apocrita</taxon>
        <taxon>Aculeata</taxon>
        <taxon>Formicoidea</taxon>
        <taxon>Formicidae</taxon>
        <taxon>Dorylinae</taxon>
        <taxon>Ooceraea</taxon>
    </lineage>
</organism>
<gene>
    <name evidence="1" type="ORF">X777_13170</name>
</gene>
<name>A0A026VYE1_OOCBI</name>
<reference evidence="1 2" key="1">
    <citation type="journal article" date="2014" name="Curr. Biol.">
        <title>The genome of the clonal raider ant Cerapachys biroi.</title>
        <authorList>
            <person name="Oxley P.R."/>
            <person name="Ji L."/>
            <person name="Fetter-Pruneda I."/>
            <person name="McKenzie S.K."/>
            <person name="Li C."/>
            <person name="Hu H."/>
            <person name="Zhang G."/>
            <person name="Kronauer D.J."/>
        </authorList>
    </citation>
    <scope>NUCLEOTIDE SEQUENCE [LARGE SCALE GENOMIC DNA]</scope>
</reference>
<evidence type="ECO:0000313" key="1">
    <source>
        <dbReference type="EMBL" id="EZA48665.1"/>
    </source>
</evidence>
<protein>
    <submittedName>
        <fullName evidence="1">Uncharacterized protein</fullName>
    </submittedName>
</protein>
<evidence type="ECO:0000313" key="2">
    <source>
        <dbReference type="Proteomes" id="UP000053097"/>
    </source>
</evidence>
<dbReference type="EMBL" id="KK107578">
    <property type="protein sequence ID" value="EZA48665.1"/>
    <property type="molecule type" value="Genomic_DNA"/>
</dbReference>
<accession>A0A026VYE1</accession>
<proteinExistence type="predicted"/>
<dbReference type="AlphaFoldDB" id="A0A026VYE1"/>